<dbReference type="Proteomes" id="UP000499080">
    <property type="component" value="Unassembled WGS sequence"/>
</dbReference>
<proteinExistence type="predicted"/>
<evidence type="ECO:0000256" key="1">
    <source>
        <dbReference type="SAM" id="MobiDB-lite"/>
    </source>
</evidence>
<gene>
    <name evidence="2" type="ORF">AVEN_67531_1</name>
</gene>
<dbReference type="EMBL" id="BGPR01211819">
    <property type="protein sequence ID" value="GBN43629.1"/>
    <property type="molecule type" value="Genomic_DNA"/>
</dbReference>
<evidence type="ECO:0000313" key="3">
    <source>
        <dbReference type="Proteomes" id="UP000499080"/>
    </source>
</evidence>
<name>A0A4Y2NY41_ARAVE</name>
<evidence type="ECO:0000313" key="2">
    <source>
        <dbReference type="EMBL" id="GBN43629.1"/>
    </source>
</evidence>
<dbReference type="AlphaFoldDB" id="A0A4Y2NY41"/>
<comment type="caution">
    <text evidence="2">The sequence shown here is derived from an EMBL/GenBank/DDBJ whole genome shotgun (WGS) entry which is preliminary data.</text>
</comment>
<feature type="non-terminal residue" evidence="2">
    <location>
        <position position="1"/>
    </location>
</feature>
<reference evidence="2 3" key="1">
    <citation type="journal article" date="2019" name="Sci. Rep.">
        <title>Orb-weaving spider Araneus ventricosus genome elucidates the spidroin gene catalogue.</title>
        <authorList>
            <person name="Kono N."/>
            <person name="Nakamura H."/>
            <person name="Ohtoshi R."/>
            <person name="Moran D.A.P."/>
            <person name="Shinohara A."/>
            <person name="Yoshida Y."/>
            <person name="Fujiwara M."/>
            <person name="Mori M."/>
            <person name="Tomita M."/>
            <person name="Arakawa K."/>
        </authorList>
    </citation>
    <scope>NUCLEOTIDE SEQUENCE [LARGE SCALE GENOMIC DNA]</scope>
</reference>
<organism evidence="2 3">
    <name type="scientific">Araneus ventricosus</name>
    <name type="common">Orbweaver spider</name>
    <name type="synonym">Epeira ventricosa</name>
    <dbReference type="NCBI Taxonomy" id="182803"/>
    <lineage>
        <taxon>Eukaryota</taxon>
        <taxon>Metazoa</taxon>
        <taxon>Ecdysozoa</taxon>
        <taxon>Arthropoda</taxon>
        <taxon>Chelicerata</taxon>
        <taxon>Arachnida</taxon>
        <taxon>Araneae</taxon>
        <taxon>Araneomorphae</taxon>
        <taxon>Entelegynae</taxon>
        <taxon>Araneoidea</taxon>
        <taxon>Araneidae</taxon>
        <taxon>Araneus</taxon>
    </lineage>
</organism>
<keyword evidence="3" id="KW-1185">Reference proteome</keyword>
<protein>
    <submittedName>
        <fullName evidence="2">Uncharacterized protein</fullName>
    </submittedName>
</protein>
<feature type="region of interest" description="Disordered" evidence="1">
    <location>
        <begin position="37"/>
        <end position="56"/>
    </location>
</feature>
<sequence length="109" mass="12177">KPPSACKSNIFPYPILPLTQSTCRSFWTEESGSEWEFRIRTGSPSPNPNGESGSAGGVRVLNEERVPSFWAVFSAFVSFVDPDLGIRPGVKDQSVFEGWRKKTMTLFLF</sequence>
<feature type="compositionally biased region" description="Low complexity" evidence="1">
    <location>
        <begin position="42"/>
        <end position="52"/>
    </location>
</feature>
<accession>A0A4Y2NY41</accession>